<comment type="caution">
    <text evidence="1">The sequence shown here is derived from an EMBL/GenBank/DDBJ whole genome shotgun (WGS) entry which is preliminary data.</text>
</comment>
<name>A0A0Q0XMC0_9FLAO</name>
<evidence type="ECO:0000313" key="1">
    <source>
        <dbReference type="EMBL" id="KQC30172.1"/>
    </source>
</evidence>
<dbReference type="EMBL" id="LCTZ01000002">
    <property type="protein sequence ID" value="KQC30172.1"/>
    <property type="molecule type" value="Genomic_DNA"/>
</dbReference>
<reference evidence="1 2" key="1">
    <citation type="submission" date="2015-04" db="EMBL/GenBank/DDBJ databases">
        <title>Complete genome of flavobacterium.</title>
        <authorList>
            <person name="Kwon Y.M."/>
            <person name="Kim S.-J."/>
        </authorList>
    </citation>
    <scope>NUCLEOTIDE SEQUENCE [LARGE SCALE GENOMIC DNA]</scope>
    <source>
        <strain evidence="1 2">DK169</strain>
    </source>
</reference>
<gene>
    <name evidence="1" type="ORF">AAY42_10000</name>
</gene>
<sequence>MSDTTVIGEQSLLDLAIQGYGTVEAVVQLALENDLSVTDELSVGFELKAIEYEDTDTGVSDYFSKKGILPATALSNEADDIVDNIDPCDICKYFK</sequence>
<protein>
    <submittedName>
        <fullName evidence="1">Uncharacterized protein</fullName>
    </submittedName>
</protein>
<dbReference type="RefSeq" id="WP_055394748.1">
    <property type="nucleotide sequence ID" value="NZ_LCTZ01000002.1"/>
</dbReference>
<dbReference type="OrthoDB" id="1100373at2"/>
<keyword evidence="2" id="KW-1185">Reference proteome</keyword>
<dbReference type="STRING" id="346185.AAY42_10000"/>
<dbReference type="Proteomes" id="UP000050827">
    <property type="component" value="Unassembled WGS sequence"/>
</dbReference>
<organism evidence="1 2">
    <name type="scientific">Flagellimonas eckloniae</name>
    <dbReference type="NCBI Taxonomy" id="346185"/>
    <lineage>
        <taxon>Bacteria</taxon>
        <taxon>Pseudomonadati</taxon>
        <taxon>Bacteroidota</taxon>
        <taxon>Flavobacteriia</taxon>
        <taxon>Flavobacteriales</taxon>
        <taxon>Flavobacteriaceae</taxon>
        <taxon>Flagellimonas</taxon>
    </lineage>
</organism>
<evidence type="ECO:0000313" key="2">
    <source>
        <dbReference type="Proteomes" id="UP000050827"/>
    </source>
</evidence>
<dbReference type="AlphaFoldDB" id="A0A0Q0XMC0"/>
<accession>A0A0Q0XMC0</accession>
<proteinExistence type="predicted"/>